<feature type="transmembrane region" description="Helical" evidence="7">
    <location>
        <begin position="224"/>
        <end position="247"/>
    </location>
</feature>
<dbReference type="OrthoDB" id="2552105at2"/>
<dbReference type="InterPro" id="IPR035906">
    <property type="entry name" value="MetI-like_sf"/>
</dbReference>
<keyword evidence="3" id="KW-1003">Cell membrane</keyword>
<evidence type="ECO:0000256" key="2">
    <source>
        <dbReference type="ARBA" id="ARBA00022448"/>
    </source>
</evidence>
<dbReference type="PANTHER" id="PTHR43227:SF11">
    <property type="entry name" value="BLL4140 PROTEIN"/>
    <property type="match status" value="1"/>
</dbReference>
<feature type="transmembrane region" description="Helical" evidence="7">
    <location>
        <begin position="176"/>
        <end position="204"/>
    </location>
</feature>
<feature type="transmembrane region" description="Helical" evidence="7">
    <location>
        <begin position="27"/>
        <end position="54"/>
    </location>
</feature>
<dbReference type="Pfam" id="PF00528">
    <property type="entry name" value="BPD_transp_1"/>
    <property type="match status" value="1"/>
</dbReference>
<dbReference type="GO" id="GO:0005886">
    <property type="term" value="C:plasma membrane"/>
    <property type="evidence" value="ECO:0007669"/>
    <property type="project" value="UniProtKB-SubCell"/>
</dbReference>
<keyword evidence="5 7" id="KW-1133">Transmembrane helix</keyword>
<name>A0A1I1WSG7_9BACL</name>
<evidence type="ECO:0000256" key="1">
    <source>
        <dbReference type="ARBA" id="ARBA00004651"/>
    </source>
</evidence>
<evidence type="ECO:0000256" key="7">
    <source>
        <dbReference type="RuleBase" id="RU363032"/>
    </source>
</evidence>
<comment type="subcellular location">
    <subcellularLocation>
        <location evidence="1 7">Cell membrane</location>
        <topology evidence="1 7">Multi-pass membrane protein</topology>
    </subcellularLocation>
</comment>
<sequence length="315" mass="35268">MHKEIIYNQSAKPTGSRFMRALRKNSFGYMLMLPSIVLTFVFAYVPMPGIIAAFKDYNIFLGLWNSPWVGLEHVREIFETPMLRQAIFNTLELSLLTILVGFPAPIILALMINEIKDGLFKRSVQTLSYLPHFLSWIAVVGLAYSFFDLYGPLNDLLLKLSGGEGERIMFLSKQELFLPFLLLLSVWKEVGWGTVVYLAAITSIDPSLYEAAKIDGANRWKQHLYITLPGLKMTTILLLIFTLGTLFNSNFELVYGMQNAFISYDVISTIVYSSGIQQGNYSMAAAVGFLQGLVALLLTVGANTISKKTTGISIW</sequence>
<evidence type="ECO:0000313" key="10">
    <source>
        <dbReference type="Proteomes" id="UP000198855"/>
    </source>
</evidence>
<dbReference type="CDD" id="cd06261">
    <property type="entry name" value="TM_PBP2"/>
    <property type="match status" value="1"/>
</dbReference>
<evidence type="ECO:0000256" key="3">
    <source>
        <dbReference type="ARBA" id="ARBA00022475"/>
    </source>
</evidence>
<accession>A0A1I1WSG7</accession>
<gene>
    <name evidence="9" type="ORF">SAMN05216378_1817</name>
</gene>
<dbReference type="GO" id="GO:0055085">
    <property type="term" value="P:transmembrane transport"/>
    <property type="evidence" value="ECO:0007669"/>
    <property type="project" value="InterPro"/>
</dbReference>
<evidence type="ECO:0000313" key="9">
    <source>
        <dbReference type="EMBL" id="SFD97318.1"/>
    </source>
</evidence>
<evidence type="ECO:0000256" key="6">
    <source>
        <dbReference type="ARBA" id="ARBA00023136"/>
    </source>
</evidence>
<proteinExistence type="inferred from homology"/>
<dbReference type="Gene3D" id="1.10.3720.10">
    <property type="entry name" value="MetI-like"/>
    <property type="match status" value="1"/>
</dbReference>
<dbReference type="RefSeq" id="WP_091183771.1">
    <property type="nucleotide sequence ID" value="NZ_FOMT01000002.1"/>
</dbReference>
<dbReference type="STRING" id="1045775.SAMN05216378_1817"/>
<dbReference type="InterPro" id="IPR000515">
    <property type="entry name" value="MetI-like"/>
</dbReference>
<dbReference type="InterPro" id="IPR050809">
    <property type="entry name" value="UgpAE/MalFG_permease"/>
</dbReference>
<dbReference type="EMBL" id="FOMT01000002">
    <property type="protein sequence ID" value="SFD97318.1"/>
    <property type="molecule type" value="Genomic_DNA"/>
</dbReference>
<dbReference type="Proteomes" id="UP000198855">
    <property type="component" value="Unassembled WGS sequence"/>
</dbReference>
<keyword evidence="4 7" id="KW-0812">Transmembrane</keyword>
<feature type="domain" description="ABC transmembrane type-1" evidence="8">
    <location>
        <begin position="87"/>
        <end position="302"/>
    </location>
</feature>
<dbReference type="SUPFAM" id="SSF161098">
    <property type="entry name" value="MetI-like"/>
    <property type="match status" value="1"/>
</dbReference>
<dbReference type="AlphaFoldDB" id="A0A1I1WSG7"/>
<feature type="transmembrane region" description="Helical" evidence="7">
    <location>
        <begin position="93"/>
        <end position="115"/>
    </location>
</feature>
<keyword evidence="2 7" id="KW-0813">Transport</keyword>
<dbReference type="PROSITE" id="PS50928">
    <property type="entry name" value="ABC_TM1"/>
    <property type="match status" value="1"/>
</dbReference>
<protein>
    <submittedName>
        <fullName evidence="9">Putative aldouronate transport system permease protein</fullName>
    </submittedName>
</protein>
<evidence type="ECO:0000256" key="5">
    <source>
        <dbReference type="ARBA" id="ARBA00022989"/>
    </source>
</evidence>
<evidence type="ECO:0000259" key="8">
    <source>
        <dbReference type="PROSITE" id="PS50928"/>
    </source>
</evidence>
<reference evidence="10" key="1">
    <citation type="submission" date="2016-10" db="EMBL/GenBank/DDBJ databases">
        <authorList>
            <person name="Varghese N."/>
            <person name="Submissions S."/>
        </authorList>
    </citation>
    <scope>NUCLEOTIDE SEQUENCE [LARGE SCALE GENOMIC DNA]</scope>
    <source>
        <strain evidence="10">CGMCC 1.10784</strain>
    </source>
</reference>
<dbReference type="PANTHER" id="PTHR43227">
    <property type="entry name" value="BLL4140 PROTEIN"/>
    <property type="match status" value="1"/>
</dbReference>
<feature type="transmembrane region" description="Helical" evidence="7">
    <location>
        <begin position="127"/>
        <end position="147"/>
    </location>
</feature>
<feature type="transmembrane region" description="Helical" evidence="7">
    <location>
        <begin position="281"/>
        <end position="300"/>
    </location>
</feature>
<evidence type="ECO:0000256" key="4">
    <source>
        <dbReference type="ARBA" id="ARBA00022692"/>
    </source>
</evidence>
<keyword evidence="10" id="KW-1185">Reference proteome</keyword>
<keyword evidence="6 7" id="KW-0472">Membrane</keyword>
<organism evidence="9 10">
    <name type="scientific">Paenibacillus catalpae</name>
    <dbReference type="NCBI Taxonomy" id="1045775"/>
    <lineage>
        <taxon>Bacteria</taxon>
        <taxon>Bacillati</taxon>
        <taxon>Bacillota</taxon>
        <taxon>Bacilli</taxon>
        <taxon>Bacillales</taxon>
        <taxon>Paenibacillaceae</taxon>
        <taxon>Paenibacillus</taxon>
    </lineage>
</organism>
<comment type="similarity">
    <text evidence="7">Belongs to the binding-protein-dependent transport system permease family.</text>
</comment>